<feature type="region of interest" description="Disordered" evidence="1">
    <location>
        <begin position="164"/>
        <end position="251"/>
    </location>
</feature>
<dbReference type="Proteomes" id="UP001497392">
    <property type="component" value="Unassembled WGS sequence"/>
</dbReference>
<feature type="compositionally biased region" description="Polar residues" evidence="1">
    <location>
        <begin position="219"/>
        <end position="233"/>
    </location>
</feature>
<evidence type="ECO:0000313" key="2">
    <source>
        <dbReference type="EMBL" id="CAL5220369.1"/>
    </source>
</evidence>
<accession>A0ABP1FNZ3</accession>
<comment type="caution">
    <text evidence="2">The sequence shown here is derived from an EMBL/GenBank/DDBJ whole genome shotgun (WGS) entry which is preliminary data.</text>
</comment>
<evidence type="ECO:0000313" key="3">
    <source>
        <dbReference type="Proteomes" id="UP001497392"/>
    </source>
</evidence>
<reference evidence="2 3" key="1">
    <citation type="submission" date="2024-06" db="EMBL/GenBank/DDBJ databases">
        <authorList>
            <person name="Kraege A."/>
            <person name="Thomma B."/>
        </authorList>
    </citation>
    <scope>NUCLEOTIDE SEQUENCE [LARGE SCALE GENOMIC DNA]</scope>
</reference>
<keyword evidence="3" id="KW-1185">Reference proteome</keyword>
<sequence length="409" mass="43810">MGAMDVAASPGNPALRADAEEFWPSPESRGSFPSQLFRHASDHMPRAQEGRYMSRQVRGDRLPQVQIESQKTLNRLDAVPFTPGNGVLTPTQSNMAMLWYQAQPGTPMTPYQPSPVQYQAVPVSPGWQMMVPAQSAGYWSPMQSHPNAGMQYWAGAWHPPNAPPHPVYPPEHAGHGPQHWQPEPPPQMPHMPQMPGTPTRMPQPRQPAYNGPLPRTPKHSSPGSSPMGHQSINGGPHSGLGAPRRPFDASASNDSRFAAVVRQNHSVLAEAAAKDSGADDSKLQSMVAELESLMALQGVHVALPSKASGEATLLHVSVQGNGQNAGNGHITGPKMKAAAAPHILPMSDDKRDAPQGPASEDKRGGSVRSDRPPLLNARHRIIDEAARSGVQLSAKLEELPQLNSSPSPG</sequence>
<organism evidence="2 3">
    <name type="scientific">Coccomyxa viridis</name>
    <dbReference type="NCBI Taxonomy" id="1274662"/>
    <lineage>
        <taxon>Eukaryota</taxon>
        <taxon>Viridiplantae</taxon>
        <taxon>Chlorophyta</taxon>
        <taxon>core chlorophytes</taxon>
        <taxon>Trebouxiophyceae</taxon>
        <taxon>Trebouxiophyceae incertae sedis</taxon>
        <taxon>Coccomyxaceae</taxon>
        <taxon>Coccomyxa</taxon>
    </lineage>
</organism>
<proteinExistence type="predicted"/>
<name>A0ABP1FNZ3_9CHLO</name>
<evidence type="ECO:0000256" key="1">
    <source>
        <dbReference type="SAM" id="MobiDB-lite"/>
    </source>
</evidence>
<feature type="compositionally biased region" description="Basic and acidic residues" evidence="1">
    <location>
        <begin position="347"/>
        <end position="371"/>
    </location>
</feature>
<feature type="region of interest" description="Disordered" evidence="1">
    <location>
        <begin position="346"/>
        <end position="382"/>
    </location>
</feature>
<dbReference type="EMBL" id="CAXHTA020000003">
    <property type="protein sequence ID" value="CAL5220369.1"/>
    <property type="molecule type" value="Genomic_DNA"/>
</dbReference>
<protein>
    <submittedName>
        <fullName evidence="2">G2371 protein</fullName>
    </submittedName>
</protein>
<gene>
    <name evidence="2" type="primary">g2371</name>
    <name evidence="2" type="ORF">VP750_LOCUS2028</name>
</gene>